<protein>
    <recommendedName>
        <fullName evidence="17">Histone-lysine N-methyltransferase</fullName>
        <ecNumber evidence="17">2.1.1.355</ecNumber>
    </recommendedName>
</protein>
<dbReference type="GO" id="GO:0000775">
    <property type="term" value="C:chromosome, centromeric region"/>
    <property type="evidence" value="ECO:0007669"/>
    <property type="project" value="UniProtKB-SubCell"/>
</dbReference>
<dbReference type="InterPro" id="IPR011381">
    <property type="entry name" value="H3-K9_MeTrfase_SUV39H1/2-like"/>
</dbReference>
<dbReference type="PROSITE" id="PS50013">
    <property type="entry name" value="CHROMO_2"/>
    <property type="match status" value="1"/>
</dbReference>
<dbReference type="SUPFAM" id="SSF54160">
    <property type="entry name" value="Chromo domain-like"/>
    <property type="match status" value="1"/>
</dbReference>
<dbReference type="InterPro" id="IPR050973">
    <property type="entry name" value="H3K9_Histone-Lys_N-MTase"/>
</dbReference>
<dbReference type="GO" id="GO:0008270">
    <property type="term" value="F:zinc ion binding"/>
    <property type="evidence" value="ECO:0007669"/>
    <property type="project" value="UniProtKB-UniRule"/>
</dbReference>
<evidence type="ECO:0000256" key="19">
    <source>
        <dbReference type="PIRSR" id="PIRSR009343-2"/>
    </source>
</evidence>
<evidence type="ECO:0000256" key="15">
    <source>
        <dbReference type="ARBA" id="ARBA00023306"/>
    </source>
</evidence>
<feature type="binding site" evidence="19">
    <location>
        <position position="249"/>
    </location>
    <ligand>
        <name>Zn(2+)</name>
        <dbReference type="ChEBI" id="CHEBI:29105"/>
        <label>3</label>
    </ligand>
</feature>
<evidence type="ECO:0000259" key="21">
    <source>
        <dbReference type="PROSITE" id="PS50280"/>
    </source>
</evidence>
<dbReference type="EMBL" id="JBHFQA010000001">
    <property type="protein sequence ID" value="KAL2103475.1"/>
    <property type="molecule type" value="Genomic_DNA"/>
</dbReference>
<feature type="binding site" evidence="19">
    <location>
        <position position="212"/>
    </location>
    <ligand>
        <name>Zn(2+)</name>
        <dbReference type="ChEBI" id="CHEBI:29105"/>
        <label>2</label>
    </ligand>
</feature>
<evidence type="ECO:0000256" key="7">
    <source>
        <dbReference type="ARBA" id="ARBA00022691"/>
    </source>
</evidence>
<sequence>MDFLVIVNNKLQVVHSCTVFAGCSVACKVSWTDLQALCRRARVTCVDLAVTKSNFNDYEVEYIADYIKTNGKEYFFVKWKGYPESENTWEPRKNLKCPKLLRLFKSDLDAAIRRQKKRPRTEDTVELDQKSVGYLVHKGKQRQALWRWETQINKSNRHKGRIYVQNEVDLEGPPRDFTYIEDYRVGEGVQVTTAALGCECKDCYNHPVAGCCPGLSQHRLAYTDTGLVRVRPGQPIYECNSCCRCGPDCINRVVQNGIQYDLCIFRTDNGRGWGVRTLERIKRNSFVMEYLGEIITTEEAEKRGEAYDSQGATYLFDLDYVEDVFTVDAAFYGNVSHFVNHSCEPNLQVYNVFIDNLDERLPRIALFANRYIKAGEELTFDYKMQIDPVDAESSKMDFSLAALEGPSRKRMRVECKCGVESCRKYLF</sequence>
<keyword evidence="4" id="KW-0678">Repressor</keyword>
<evidence type="ECO:0000256" key="2">
    <source>
        <dbReference type="ARBA" id="ARBA00004584"/>
    </source>
</evidence>
<dbReference type="SUPFAM" id="SSF82199">
    <property type="entry name" value="SET domain"/>
    <property type="match status" value="1"/>
</dbReference>
<feature type="binding site" evidence="19">
    <location>
        <position position="422"/>
    </location>
    <ligand>
        <name>Zn(2+)</name>
        <dbReference type="ChEBI" id="CHEBI:29105"/>
        <label>4</label>
    </ligand>
</feature>
<evidence type="ECO:0000256" key="12">
    <source>
        <dbReference type="ARBA" id="ARBA00023015"/>
    </source>
</evidence>
<dbReference type="PANTHER" id="PTHR46223">
    <property type="entry name" value="HISTONE-LYSINE N-METHYLTRANSFERASE SUV39H"/>
    <property type="match status" value="1"/>
</dbReference>
<dbReference type="FunFam" id="2.170.270.10:FF:000008">
    <property type="entry name" value="Histone-lysine N-methyltransferase"/>
    <property type="match status" value="1"/>
</dbReference>
<dbReference type="PROSITE" id="PS50867">
    <property type="entry name" value="PRE_SET"/>
    <property type="match status" value="1"/>
</dbReference>
<dbReference type="GO" id="GO:0005634">
    <property type="term" value="C:nucleus"/>
    <property type="evidence" value="ECO:0007669"/>
    <property type="project" value="UniProtKB-SubCell"/>
</dbReference>
<feature type="binding site" evidence="19">
    <location>
        <position position="243"/>
    </location>
    <ligand>
        <name>Zn(2+)</name>
        <dbReference type="ChEBI" id="CHEBI:29105"/>
        <label>2</label>
    </ligand>
</feature>
<dbReference type="InterPro" id="IPR000953">
    <property type="entry name" value="Chromo/chromo_shadow_dom"/>
</dbReference>
<accession>A0ABD1KWE0</accession>
<evidence type="ECO:0000313" key="24">
    <source>
        <dbReference type="EMBL" id="KAL2103475.1"/>
    </source>
</evidence>
<dbReference type="PANTHER" id="PTHR46223:SF4">
    <property type="entry name" value="HISTONE-LYSINE N-METHYLTRANSFERASE-RELATED"/>
    <property type="match status" value="1"/>
</dbReference>
<dbReference type="Pfam" id="PF05033">
    <property type="entry name" value="Pre-SET"/>
    <property type="match status" value="1"/>
</dbReference>
<dbReference type="GO" id="GO:0030154">
    <property type="term" value="P:cell differentiation"/>
    <property type="evidence" value="ECO:0007669"/>
    <property type="project" value="UniProtKB-KW"/>
</dbReference>
<evidence type="ECO:0000259" key="22">
    <source>
        <dbReference type="PROSITE" id="PS50867"/>
    </source>
</evidence>
<dbReference type="PROSITE" id="PS51579">
    <property type="entry name" value="SAM_MT43_SUVAR39_3"/>
    <property type="match status" value="1"/>
</dbReference>
<feature type="binding site" evidence="19">
    <location>
        <position position="245"/>
    </location>
    <ligand>
        <name>Zn(2+)</name>
        <dbReference type="ChEBI" id="CHEBI:29105"/>
        <label>3</label>
    </ligand>
</feature>
<dbReference type="Proteomes" id="UP001591681">
    <property type="component" value="Unassembled WGS sequence"/>
</dbReference>
<feature type="binding site" evidence="19">
    <location>
        <position position="417"/>
    </location>
    <ligand>
        <name>Zn(2+)</name>
        <dbReference type="ChEBI" id="CHEBI:29105"/>
        <label>4</label>
    </ligand>
</feature>
<dbReference type="EC" id="2.1.1.355" evidence="17"/>
<dbReference type="Pfam" id="PF00856">
    <property type="entry name" value="SET"/>
    <property type="match status" value="1"/>
</dbReference>
<name>A0ABD1KWE0_9TELE</name>
<dbReference type="PROSITE" id="PS50280">
    <property type="entry name" value="SET"/>
    <property type="match status" value="1"/>
</dbReference>
<dbReference type="Gene3D" id="2.170.270.10">
    <property type="entry name" value="SET domain"/>
    <property type="match status" value="1"/>
</dbReference>
<dbReference type="InterPro" id="IPR003616">
    <property type="entry name" value="Post-SET_dom"/>
</dbReference>
<evidence type="ECO:0000256" key="16">
    <source>
        <dbReference type="ARBA" id="ARBA00023328"/>
    </source>
</evidence>
<comment type="subcellular location">
    <subcellularLocation>
        <location evidence="2">Chromosome</location>
        <location evidence="2">Centromere</location>
    </subcellularLocation>
    <subcellularLocation>
        <location evidence="1 17">Nucleus</location>
    </subcellularLocation>
</comment>
<comment type="caution">
    <text evidence="24">The sequence shown here is derived from an EMBL/GenBank/DDBJ whole genome shotgun (WGS) entry which is preliminary data.</text>
</comment>
<feature type="binding site" evidence="19">
    <location>
        <position position="203"/>
    </location>
    <ligand>
        <name>Zn(2+)</name>
        <dbReference type="ChEBI" id="CHEBI:29105"/>
        <label>3</label>
    </ligand>
</feature>
<feature type="domain" description="Post-SET" evidence="23">
    <location>
        <begin position="411"/>
        <end position="427"/>
    </location>
</feature>
<keyword evidence="3" id="KW-0158">Chromosome</keyword>
<keyword evidence="9" id="KW-0221">Differentiation</keyword>
<proteinExistence type="inferred from homology"/>
<feature type="binding site" evidence="19">
    <location>
        <position position="239"/>
    </location>
    <ligand>
        <name>Zn(2+)</name>
        <dbReference type="ChEBI" id="CHEBI:29105"/>
        <label>2</label>
    </ligand>
</feature>
<feature type="binding site" evidence="19">
    <location>
        <position position="211"/>
    </location>
    <ligand>
        <name>Zn(2+)</name>
        <dbReference type="ChEBI" id="CHEBI:29105"/>
        <label>1</label>
    </ligand>
</feature>
<feature type="binding site" evidence="19">
    <location>
        <position position="198"/>
    </location>
    <ligand>
        <name>Zn(2+)</name>
        <dbReference type="ChEBI" id="CHEBI:29105"/>
        <label>1</label>
    </ligand>
</feature>
<keyword evidence="12" id="KW-0805">Transcription regulation</keyword>
<feature type="binding site" evidence="18">
    <location>
        <position position="416"/>
    </location>
    <ligand>
        <name>S-adenosyl-L-methionine</name>
        <dbReference type="ChEBI" id="CHEBI:59789"/>
    </ligand>
</feature>
<keyword evidence="14 17" id="KW-0539">Nucleus</keyword>
<gene>
    <name evidence="24" type="ORF">ACEWY4_000343</name>
</gene>
<feature type="domain" description="Pre-SET" evidence="22">
    <location>
        <begin position="196"/>
        <end position="257"/>
    </location>
</feature>
<dbReference type="SMART" id="SM00298">
    <property type="entry name" value="CHROMO"/>
    <property type="match status" value="1"/>
</dbReference>
<dbReference type="InterPro" id="IPR046341">
    <property type="entry name" value="SET_dom_sf"/>
</dbReference>
<dbReference type="Gene3D" id="2.40.50.40">
    <property type="match status" value="1"/>
</dbReference>
<comment type="similarity">
    <text evidence="17">Belongs to the class V-like SAM-binding methyltransferase superfamily. Histone-lysine methyltransferase family. Suvar3-9 subfamily.</text>
</comment>
<dbReference type="Pfam" id="PF00385">
    <property type="entry name" value="Chromo"/>
    <property type="match status" value="1"/>
</dbReference>
<dbReference type="PROSITE" id="PS50868">
    <property type="entry name" value="POST_SET"/>
    <property type="match status" value="1"/>
</dbReference>
<keyword evidence="7 17" id="KW-0949">S-adenosyl-L-methionine</keyword>
<keyword evidence="10 17" id="KW-0862">Zinc</keyword>
<evidence type="ECO:0000256" key="14">
    <source>
        <dbReference type="ARBA" id="ARBA00023242"/>
    </source>
</evidence>
<feature type="binding site" evidence="18">
    <location>
        <begin position="340"/>
        <end position="341"/>
    </location>
    <ligand>
        <name>S-adenosyl-L-methionine</name>
        <dbReference type="ChEBI" id="CHEBI:59789"/>
    </ligand>
</feature>
<dbReference type="SMART" id="SM00317">
    <property type="entry name" value="SET"/>
    <property type="match status" value="1"/>
</dbReference>
<evidence type="ECO:0000256" key="13">
    <source>
        <dbReference type="ARBA" id="ARBA00023163"/>
    </source>
</evidence>
<evidence type="ECO:0000256" key="6">
    <source>
        <dbReference type="ARBA" id="ARBA00022679"/>
    </source>
</evidence>
<dbReference type="InterPro" id="IPR023780">
    <property type="entry name" value="Chromo_domain"/>
</dbReference>
<dbReference type="GO" id="GO:0140949">
    <property type="term" value="F:histone H3K9 trimethyltransferase activity"/>
    <property type="evidence" value="ECO:0007669"/>
    <property type="project" value="UniProtKB-EC"/>
</dbReference>
<feature type="binding site" evidence="19">
    <location>
        <position position="343"/>
    </location>
    <ligand>
        <name>Zn(2+)</name>
        <dbReference type="ChEBI" id="CHEBI:29105"/>
        <label>4</label>
    </ligand>
</feature>
<dbReference type="InterPro" id="IPR016197">
    <property type="entry name" value="Chromo-like_dom_sf"/>
</dbReference>
<feature type="domain" description="SET" evidence="21">
    <location>
        <begin position="260"/>
        <end position="383"/>
    </location>
</feature>
<keyword evidence="16" id="KW-0137">Centromere</keyword>
<feature type="binding site" evidence="19">
    <location>
        <position position="200"/>
    </location>
    <ligand>
        <name>Zn(2+)</name>
        <dbReference type="ChEBI" id="CHEBI:29105"/>
        <label>1</label>
    </ligand>
</feature>
<feature type="binding site" evidence="18">
    <location>
        <position position="382"/>
    </location>
    <ligand>
        <name>S-adenosyl-L-methionine</name>
        <dbReference type="ChEBI" id="CHEBI:59789"/>
    </ligand>
</feature>
<keyword evidence="25" id="KW-1185">Reference proteome</keyword>
<comment type="catalytic activity">
    <reaction evidence="17">
        <text>L-lysyl(9)-[histone H3] + 3 S-adenosyl-L-methionine = N(6),N(6),N(6)-trimethyl-L-lysyl(9)-[histone H3] + 3 S-adenosyl-L-homocysteine + 3 H(+)</text>
        <dbReference type="Rhea" id="RHEA:60276"/>
        <dbReference type="Rhea" id="RHEA-COMP:15538"/>
        <dbReference type="Rhea" id="RHEA-COMP:15546"/>
        <dbReference type="ChEBI" id="CHEBI:15378"/>
        <dbReference type="ChEBI" id="CHEBI:29969"/>
        <dbReference type="ChEBI" id="CHEBI:57856"/>
        <dbReference type="ChEBI" id="CHEBI:59789"/>
        <dbReference type="ChEBI" id="CHEBI:61961"/>
        <dbReference type="EC" id="2.1.1.355"/>
    </reaction>
</comment>
<evidence type="ECO:0000256" key="9">
    <source>
        <dbReference type="ARBA" id="ARBA00022782"/>
    </source>
</evidence>
<evidence type="ECO:0000256" key="17">
    <source>
        <dbReference type="PIRNR" id="PIRNR009343"/>
    </source>
</evidence>
<keyword evidence="15" id="KW-0131">Cell cycle</keyword>
<keyword evidence="5 17" id="KW-0489">Methyltransferase</keyword>
<dbReference type="PIRSF" id="PIRSF009343">
    <property type="entry name" value="SUV39_SET"/>
    <property type="match status" value="1"/>
</dbReference>
<evidence type="ECO:0000259" key="23">
    <source>
        <dbReference type="PROSITE" id="PS50868"/>
    </source>
</evidence>
<evidence type="ECO:0000313" key="25">
    <source>
        <dbReference type="Proteomes" id="UP001591681"/>
    </source>
</evidence>
<feature type="binding site" evidence="19">
    <location>
        <position position="239"/>
    </location>
    <ligand>
        <name>Zn(2+)</name>
        <dbReference type="ChEBI" id="CHEBI:29105"/>
        <label>3</label>
    </ligand>
</feature>
<evidence type="ECO:0000256" key="5">
    <source>
        <dbReference type="ARBA" id="ARBA00022603"/>
    </source>
</evidence>
<dbReference type="GO" id="GO:0032259">
    <property type="term" value="P:methylation"/>
    <property type="evidence" value="ECO:0007669"/>
    <property type="project" value="UniProtKB-KW"/>
</dbReference>
<feature type="binding site" evidence="18">
    <location>
        <begin position="271"/>
        <end position="273"/>
    </location>
    <ligand>
        <name>S-adenosyl-L-methionine</name>
        <dbReference type="ChEBI" id="CHEBI:59789"/>
    </ligand>
</feature>
<evidence type="ECO:0000256" key="18">
    <source>
        <dbReference type="PIRSR" id="PIRSR009343-1"/>
    </source>
</evidence>
<evidence type="ECO:0000256" key="3">
    <source>
        <dbReference type="ARBA" id="ARBA00022454"/>
    </source>
</evidence>
<keyword evidence="11 17" id="KW-0156">Chromatin regulator</keyword>
<feature type="domain" description="Chromo" evidence="20">
    <location>
        <begin position="58"/>
        <end position="116"/>
    </location>
</feature>
<feature type="binding site" evidence="19">
    <location>
        <position position="415"/>
    </location>
    <ligand>
        <name>Zn(2+)</name>
        <dbReference type="ChEBI" id="CHEBI:29105"/>
        <label>4</label>
    </ligand>
</feature>
<keyword evidence="13" id="KW-0804">Transcription</keyword>
<dbReference type="InterPro" id="IPR001214">
    <property type="entry name" value="SET_dom"/>
</dbReference>
<dbReference type="CDD" id="cd18639">
    <property type="entry name" value="CD_SUV39H1_like"/>
    <property type="match status" value="1"/>
</dbReference>
<evidence type="ECO:0000259" key="20">
    <source>
        <dbReference type="PROSITE" id="PS50013"/>
    </source>
</evidence>
<dbReference type="AlphaFoldDB" id="A0ABD1KWE0"/>
<feature type="binding site" evidence="19">
    <location>
        <position position="203"/>
    </location>
    <ligand>
        <name>Zn(2+)</name>
        <dbReference type="ChEBI" id="CHEBI:29105"/>
        <label>1</label>
    </ligand>
</feature>
<dbReference type="PROSITE" id="PS00598">
    <property type="entry name" value="CHROMO_1"/>
    <property type="match status" value="1"/>
</dbReference>
<evidence type="ECO:0000256" key="4">
    <source>
        <dbReference type="ARBA" id="ARBA00022491"/>
    </source>
</evidence>
<evidence type="ECO:0000256" key="10">
    <source>
        <dbReference type="ARBA" id="ARBA00022833"/>
    </source>
</evidence>
<dbReference type="SMART" id="SM00468">
    <property type="entry name" value="PreSET"/>
    <property type="match status" value="1"/>
</dbReference>
<keyword evidence="6 17" id="KW-0808">Transferase</keyword>
<feature type="binding site" evidence="19">
    <location>
        <position position="198"/>
    </location>
    <ligand>
        <name>Zn(2+)</name>
        <dbReference type="ChEBI" id="CHEBI:29105"/>
        <label>2</label>
    </ligand>
</feature>
<dbReference type="InterPro" id="IPR007728">
    <property type="entry name" value="Pre-SET_dom"/>
</dbReference>
<evidence type="ECO:0000256" key="11">
    <source>
        <dbReference type="ARBA" id="ARBA00022853"/>
    </source>
</evidence>
<evidence type="ECO:0000256" key="1">
    <source>
        <dbReference type="ARBA" id="ARBA00004123"/>
    </source>
</evidence>
<organism evidence="24 25">
    <name type="scientific">Coilia grayii</name>
    <name type="common">Gray's grenadier anchovy</name>
    <dbReference type="NCBI Taxonomy" id="363190"/>
    <lineage>
        <taxon>Eukaryota</taxon>
        <taxon>Metazoa</taxon>
        <taxon>Chordata</taxon>
        <taxon>Craniata</taxon>
        <taxon>Vertebrata</taxon>
        <taxon>Euteleostomi</taxon>
        <taxon>Actinopterygii</taxon>
        <taxon>Neopterygii</taxon>
        <taxon>Teleostei</taxon>
        <taxon>Clupei</taxon>
        <taxon>Clupeiformes</taxon>
        <taxon>Clupeoidei</taxon>
        <taxon>Engraulidae</taxon>
        <taxon>Coilinae</taxon>
        <taxon>Coilia</taxon>
    </lineage>
</organism>
<evidence type="ECO:0000256" key="8">
    <source>
        <dbReference type="ARBA" id="ARBA00022723"/>
    </source>
</evidence>
<reference evidence="24 25" key="1">
    <citation type="submission" date="2024-09" db="EMBL/GenBank/DDBJ databases">
        <title>A chromosome-level genome assembly of Gray's grenadier anchovy, Coilia grayii.</title>
        <authorList>
            <person name="Fu Z."/>
        </authorList>
    </citation>
    <scope>NUCLEOTIDE SEQUENCE [LARGE SCALE GENOMIC DNA]</scope>
    <source>
        <strain evidence="24">G4</strain>
        <tissue evidence="24">Muscle</tissue>
    </source>
</reference>
<keyword evidence="8 17" id="KW-0479">Metal-binding</keyword>
<dbReference type="InterPro" id="IPR023779">
    <property type="entry name" value="Chromodomain_CS"/>
</dbReference>